<evidence type="ECO:0000313" key="2">
    <source>
        <dbReference type="EMBL" id="KAK1855555.1"/>
    </source>
</evidence>
<sequence length="351" mass="38302">MYLFLSGEGRYLHTCSGHSSGAANRRYLDIHHNPKSKKDPHYRCISSIAPVSSALHRRDCCSSVELVCSDSRLQSEDQHREAAKSKKHWQREVGHATTLYYPLLSSIPAPKYCTDQSSHSATTYYLPTYLRHALRRVTGAASSRCPKGAKQSTSNDDPKSPTLHERETARVSLQTPPAFESRPRRVPAQAQGCVGVSPPALALSTAPAPGIAGPQPNCLSLSRPVRRRPSSCHSRPSPWRASTAICLLEESLLPPAVGSLMLLRRPALPPPLFLSSSTTSTTSSSPASPLCRPCLALLLSLTLSSASATAQRHASDIEFSARPQPPHPRWATQRPDYLPFRLLSKPTRVSP</sequence>
<accession>A0AAD9ENY7</accession>
<evidence type="ECO:0000256" key="1">
    <source>
        <dbReference type="SAM" id="MobiDB-lite"/>
    </source>
</evidence>
<dbReference type="Proteomes" id="UP001243330">
    <property type="component" value="Unassembled WGS sequence"/>
</dbReference>
<name>A0AAD9ENY7_9PEZI</name>
<comment type="caution">
    <text evidence="2">The sequence shown here is derived from an EMBL/GenBank/DDBJ whole genome shotgun (WGS) entry which is preliminary data.</text>
</comment>
<dbReference type="AlphaFoldDB" id="A0AAD9ENY7"/>
<proteinExistence type="predicted"/>
<evidence type="ECO:0000313" key="3">
    <source>
        <dbReference type="Proteomes" id="UP001243330"/>
    </source>
</evidence>
<organism evidence="2 3">
    <name type="scientific">Colletotrichum chrysophilum</name>
    <dbReference type="NCBI Taxonomy" id="1836956"/>
    <lineage>
        <taxon>Eukaryota</taxon>
        <taxon>Fungi</taxon>
        <taxon>Dikarya</taxon>
        <taxon>Ascomycota</taxon>
        <taxon>Pezizomycotina</taxon>
        <taxon>Sordariomycetes</taxon>
        <taxon>Hypocreomycetidae</taxon>
        <taxon>Glomerellales</taxon>
        <taxon>Glomerellaceae</taxon>
        <taxon>Colletotrichum</taxon>
        <taxon>Colletotrichum gloeosporioides species complex</taxon>
    </lineage>
</organism>
<dbReference type="EMBL" id="JAQOWY010000020">
    <property type="protein sequence ID" value="KAK1855555.1"/>
    <property type="molecule type" value="Genomic_DNA"/>
</dbReference>
<feature type="region of interest" description="Disordered" evidence="1">
    <location>
        <begin position="140"/>
        <end position="185"/>
    </location>
</feature>
<keyword evidence="3" id="KW-1185">Reference proteome</keyword>
<reference evidence="2" key="1">
    <citation type="submission" date="2023-01" db="EMBL/GenBank/DDBJ databases">
        <title>Colletotrichum chrysophilum M932 genome sequence.</title>
        <authorList>
            <person name="Baroncelli R."/>
        </authorList>
    </citation>
    <scope>NUCLEOTIDE SEQUENCE</scope>
    <source>
        <strain evidence="2">M932</strain>
    </source>
</reference>
<gene>
    <name evidence="2" type="ORF">CCHR01_01879</name>
</gene>
<feature type="compositionally biased region" description="Basic and acidic residues" evidence="1">
    <location>
        <begin position="156"/>
        <end position="169"/>
    </location>
</feature>
<protein>
    <submittedName>
        <fullName evidence="2">Uncharacterized protein</fullName>
    </submittedName>
</protein>